<gene>
    <name evidence="1" type="ORF">B0I35DRAFT_146936</name>
</gene>
<dbReference type="Proteomes" id="UP000813444">
    <property type="component" value="Unassembled WGS sequence"/>
</dbReference>
<accession>A0A8K0WL67</accession>
<organism evidence="1 2">
    <name type="scientific">Stachybotrys elegans</name>
    <dbReference type="NCBI Taxonomy" id="80388"/>
    <lineage>
        <taxon>Eukaryota</taxon>
        <taxon>Fungi</taxon>
        <taxon>Dikarya</taxon>
        <taxon>Ascomycota</taxon>
        <taxon>Pezizomycotina</taxon>
        <taxon>Sordariomycetes</taxon>
        <taxon>Hypocreomycetidae</taxon>
        <taxon>Hypocreales</taxon>
        <taxon>Stachybotryaceae</taxon>
        <taxon>Stachybotrys</taxon>
    </lineage>
</organism>
<dbReference type="AlphaFoldDB" id="A0A8K0WL67"/>
<comment type="caution">
    <text evidence="1">The sequence shown here is derived from an EMBL/GenBank/DDBJ whole genome shotgun (WGS) entry which is preliminary data.</text>
</comment>
<keyword evidence="2" id="KW-1185">Reference proteome</keyword>
<name>A0A8K0WL67_9HYPO</name>
<evidence type="ECO:0000313" key="2">
    <source>
        <dbReference type="Proteomes" id="UP000813444"/>
    </source>
</evidence>
<dbReference type="EMBL" id="JAGPNK010000020">
    <property type="protein sequence ID" value="KAH7304994.1"/>
    <property type="molecule type" value="Genomic_DNA"/>
</dbReference>
<evidence type="ECO:0000313" key="1">
    <source>
        <dbReference type="EMBL" id="KAH7304994.1"/>
    </source>
</evidence>
<reference evidence="1" key="1">
    <citation type="journal article" date="2021" name="Nat. Commun.">
        <title>Genetic determinants of endophytism in the Arabidopsis root mycobiome.</title>
        <authorList>
            <person name="Mesny F."/>
            <person name="Miyauchi S."/>
            <person name="Thiergart T."/>
            <person name="Pickel B."/>
            <person name="Atanasova L."/>
            <person name="Karlsson M."/>
            <person name="Huettel B."/>
            <person name="Barry K.W."/>
            <person name="Haridas S."/>
            <person name="Chen C."/>
            <person name="Bauer D."/>
            <person name="Andreopoulos W."/>
            <person name="Pangilinan J."/>
            <person name="LaButti K."/>
            <person name="Riley R."/>
            <person name="Lipzen A."/>
            <person name="Clum A."/>
            <person name="Drula E."/>
            <person name="Henrissat B."/>
            <person name="Kohler A."/>
            <person name="Grigoriev I.V."/>
            <person name="Martin F.M."/>
            <person name="Hacquard S."/>
        </authorList>
    </citation>
    <scope>NUCLEOTIDE SEQUENCE</scope>
    <source>
        <strain evidence="1">MPI-CAGE-CH-0235</strain>
    </source>
</reference>
<protein>
    <submittedName>
        <fullName evidence="1">Uncharacterized protein</fullName>
    </submittedName>
</protein>
<proteinExistence type="predicted"/>
<sequence length="234" mass="26473">MTFYLCSSRLHGSAASMHLSPRGPVGGWDEYSMGRPAMPECQKLRFRQNKSQTTMLARSMEMEDPAAHGLDVWQWMVEVGLRTVGGYCSPTPWLQGRRYAEWFPFRRRDLAGSARERKRKRKRKRTSGREALLSTMRTGVKECGCRCRRVGTAETRSRSGAVPGEDRSISVCIDNMYYERQQFVHLESASNGKTDSGRRGFSAPAAAYPCSPYPRQYDTVLPNGCQPQEPMGVE</sequence>